<accession>A0A0F9LPW5</accession>
<comment type="caution">
    <text evidence="2">The sequence shown here is derived from an EMBL/GenBank/DDBJ whole genome shotgun (WGS) entry which is preliminary data.</text>
</comment>
<name>A0A0F9LPW5_9ZZZZ</name>
<evidence type="ECO:0000313" key="2">
    <source>
        <dbReference type="EMBL" id="KKM89241.1"/>
    </source>
</evidence>
<dbReference type="AlphaFoldDB" id="A0A0F9LPW5"/>
<keyword evidence="1" id="KW-0812">Transmembrane</keyword>
<evidence type="ECO:0000256" key="1">
    <source>
        <dbReference type="SAM" id="Phobius"/>
    </source>
</evidence>
<gene>
    <name evidence="2" type="ORF">LCGC14_1250670</name>
</gene>
<feature type="transmembrane region" description="Helical" evidence="1">
    <location>
        <begin position="7"/>
        <end position="33"/>
    </location>
</feature>
<organism evidence="2">
    <name type="scientific">marine sediment metagenome</name>
    <dbReference type="NCBI Taxonomy" id="412755"/>
    <lineage>
        <taxon>unclassified sequences</taxon>
        <taxon>metagenomes</taxon>
        <taxon>ecological metagenomes</taxon>
    </lineage>
</organism>
<proteinExistence type="predicted"/>
<dbReference type="EMBL" id="LAZR01006850">
    <property type="protein sequence ID" value="KKM89241.1"/>
    <property type="molecule type" value="Genomic_DNA"/>
</dbReference>
<keyword evidence="1" id="KW-1133">Transmembrane helix</keyword>
<reference evidence="2" key="1">
    <citation type="journal article" date="2015" name="Nature">
        <title>Complex archaea that bridge the gap between prokaryotes and eukaryotes.</title>
        <authorList>
            <person name="Spang A."/>
            <person name="Saw J.H."/>
            <person name="Jorgensen S.L."/>
            <person name="Zaremba-Niedzwiedzka K."/>
            <person name="Martijn J."/>
            <person name="Lind A.E."/>
            <person name="van Eijk R."/>
            <person name="Schleper C."/>
            <person name="Guy L."/>
            <person name="Ettema T.J."/>
        </authorList>
    </citation>
    <scope>NUCLEOTIDE SEQUENCE</scope>
</reference>
<protein>
    <submittedName>
        <fullName evidence="2">Uncharacterized protein</fullName>
    </submittedName>
</protein>
<feature type="transmembrane region" description="Helical" evidence="1">
    <location>
        <begin position="45"/>
        <end position="68"/>
    </location>
</feature>
<sequence length="122" mass="13379">MSDKREYVIMGCIIVCAFALVIVLPALVLSRFFSECGASEGSDYSILYLLGWWVTLGLSATVVLPLVFGPSPGCNDCACYRGDPWGDFEGSCSRHEHASRCGEYKMRLGVRIAVWLRGTDST</sequence>
<keyword evidence="1" id="KW-0472">Membrane</keyword>